<dbReference type="Pfam" id="PF03588">
    <property type="entry name" value="Leu_Phe_trans"/>
    <property type="match status" value="1"/>
</dbReference>
<dbReference type="Proteomes" id="UP000198922">
    <property type="component" value="Unassembled WGS sequence"/>
</dbReference>
<dbReference type="OrthoDB" id="9790282at2"/>
<dbReference type="EC" id="2.3.2.6" evidence="4"/>
<gene>
    <name evidence="4" type="primary">aat</name>
    <name evidence="5" type="ORF">SAMN04488567_0583</name>
</gene>
<dbReference type="InterPro" id="IPR042221">
    <property type="entry name" value="Leu/Phe-tRNA_Trfase_N"/>
</dbReference>
<dbReference type="PANTHER" id="PTHR30098:SF2">
    <property type="entry name" value="LEUCYL_PHENYLALANYL-TRNA--PROTEIN TRANSFERASE"/>
    <property type="match status" value="1"/>
</dbReference>
<dbReference type="Gene3D" id="3.30.70.3550">
    <property type="entry name" value="Leucyl/phenylalanyl-tRNA-protein transferase, N-terminal domain"/>
    <property type="match status" value="1"/>
</dbReference>
<dbReference type="InterPro" id="IPR004616">
    <property type="entry name" value="Leu/Phe-tRNA_Trfase"/>
</dbReference>
<dbReference type="HAMAP" id="MF_00688">
    <property type="entry name" value="Leu_Phe_trans"/>
    <property type="match status" value="1"/>
</dbReference>
<comment type="catalytic activity">
    <reaction evidence="4">
        <text>N-terminal L-lysyl-[protein] + L-leucyl-tRNA(Leu) = N-terminal L-leucyl-L-lysyl-[protein] + tRNA(Leu) + H(+)</text>
        <dbReference type="Rhea" id="RHEA:12340"/>
        <dbReference type="Rhea" id="RHEA-COMP:9613"/>
        <dbReference type="Rhea" id="RHEA-COMP:9622"/>
        <dbReference type="Rhea" id="RHEA-COMP:12670"/>
        <dbReference type="Rhea" id="RHEA-COMP:12671"/>
        <dbReference type="ChEBI" id="CHEBI:15378"/>
        <dbReference type="ChEBI" id="CHEBI:65249"/>
        <dbReference type="ChEBI" id="CHEBI:78442"/>
        <dbReference type="ChEBI" id="CHEBI:78494"/>
        <dbReference type="ChEBI" id="CHEBI:133043"/>
        <dbReference type="EC" id="2.3.2.6"/>
    </reaction>
</comment>
<comment type="catalytic activity">
    <reaction evidence="4">
        <text>N-terminal L-arginyl-[protein] + L-leucyl-tRNA(Leu) = N-terminal L-leucyl-L-arginyl-[protein] + tRNA(Leu) + H(+)</text>
        <dbReference type="Rhea" id="RHEA:50416"/>
        <dbReference type="Rhea" id="RHEA-COMP:9613"/>
        <dbReference type="Rhea" id="RHEA-COMP:9622"/>
        <dbReference type="Rhea" id="RHEA-COMP:12672"/>
        <dbReference type="Rhea" id="RHEA-COMP:12673"/>
        <dbReference type="ChEBI" id="CHEBI:15378"/>
        <dbReference type="ChEBI" id="CHEBI:64719"/>
        <dbReference type="ChEBI" id="CHEBI:78442"/>
        <dbReference type="ChEBI" id="CHEBI:78494"/>
        <dbReference type="ChEBI" id="CHEBI:133044"/>
        <dbReference type="EC" id="2.3.2.6"/>
    </reaction>
</comment>
<dbReference type="STRING" id="521013.SAMN04488567_0583"/>
<evidence type="ECO:0000256" key="3">
    <source>
        <dbReference type="ARBA" id="ARBA00023315"/>
    </source>
</evidence>
<dbReference type="InterPro" id="IPR016181">
    <property type="entry name" value="Acyl_CoA_acyltransferase"/>
</dbReference>
<dbReference type="PANTHER" id="PTHR30098">
    <property type="entry name" value="LEUCYL/PHENYLALANYL-TRNA--PROTEIN TRANSFERASE"/>
    <property type="match status" value="1"/>
</dbReference>
<keyword evidence="2 4" id="KW-0808">Transferase</keyword>
<dbReference type="Gene3D" id="3.40.630.70">
    <property type="entry name" value="Leucyl/phenylalanyl-tRNA-protein transferase, C-terminal domain"/>
    <property type="match status" value="1"/>
</dbReference>
<comment type="subcellular location">
    <subcellularLocation>
        <location evidence="4">Cytoplasm</location>
    </subcellularLocation>
</comment>
<keyword evidence="3 4" id="KW-0012">Acyltransferase</keyword>
<dbReference type="InterPro" id="IPR042203">
    <property type="entry name" value="Leu/Phe-tRNA_Trfase_C"/>
</dbReference>
<name>A0A1G6ZLK7_9RHOB</name>
<dbReference type="GO" id="GO:0005737">
    <property type="term" value="C:cytoplasm"/>
    <property type="evidence" value="ECO:0007669"/>
    <property type="project" value="UniProtKB-SubCell"/>
</dbReference>
<dbReference type="AlphaFoldDB" id="A0A1G6ZLK7"/>
<accession>A0A1G6ZLK7</accession>
<comment type="catalytic activity">
    <reaction evidence="4">
        <text>L-phenylalanyl-tRNA(Phe) + an N-terminal L-alpha-aminoacyl-[protein] = an N-terminal L-phenylalanyl-L-alpha-aminoacyl-[protein] + tRNA(Phe)</text>
        <dbReference type="Rhea" id="RHEA:43632"/>
        <dbReference type="Rhea" id="RHEA-COMP:9668"/>
        <dbReference type="Rhea" id="RHEA-COMP:9699"/>
        <dbReference type="Rhea" id="RHEA-COMP:10636"/>
        <dbReference type="Rhea" id="RHEA-COMP:10637"/>
        <dbReference type="ChEBI" id="CHEBI:78442"/>
        <dbReference type="ChEBI" id="CHEBI:78531"/>
        <dbReference type="ChEBI" id="CHEBI:78597"/>
        <dbReference type="ChEBI" id="CHEBI:83561"/>
        <dbReference type="EC" id="2.3.2.6"/>
    </reaction>
</comment>
<evidence type="ECO:0000313" key="6">
    <source>
        <dbReference type="Proteomes" id="UP000198922"/>
    </source>
</evidence>
<dbReference type="GO" id="GO:0030163">
    <property type="term" value="P:protein catabolic process"/>
    <property type="evidence" value="ECO:0007669"/>
    <property type="project" value="UniProtKB-UniRule"/>
</dbReference>
<dbReference type="RefSeq" id="WP_090109192.1">
    <property type="nucleotide sequence ID" value="NZ_FNAT01000001.1"/>
</dbReference>
<keyword evidence="1 4" id="KW-0963">Cytoplasm</keyword>
<reference evidence="6" key="1">
    <citation type="submission" date="2016-10" db="EMBL/GenBank/DDBJ databases">
        <authorList>
            <person name="Varghese N."/>
            <person name="Submissions S."/>
        </authorList>
    </citation>
    <scope>NUCLEOTIDE SEQUENCE [LARGE SCALE GENOMIC DNA]</scope>
    <source>
        <strain evidence="6">DSM 21424</strain>
    </source>
</reference>
<sequence>MHPRPNPQLTPELLLHAYAQGVFPMAEARDDPEIFWVDPRRRGILAPDEFHISRSLARRMRRGGFEVGADSDFEGVLKGCADRPETWINATIFDLYLELHRRGFAHSVEIRQDGRLVGGVYGVALGGAFFGESMFSRTRDASKLALAWLVDRLRLGGFSLLDAQFLTPHLASLGFKEVPRAGYRKLLARALGSGGDFHLAGPPAPAQDVLQRSAQTS</sequence>
<dbReference type="NCBIfam" id="TIGR00667">
    <property type="entry name" value="aat"/>
    <property type="match status" value="1"/>
</dbReference>
<comment type="similarity">
    <text evidence="4">Belongs to the L/F-transferase family.</text>
</comment>
<dbReference type="GO" id="GO:0008914">
    <property type="term" value="F:leucyl-tRNA--protein transferase activity"/>
    <property type="evidence" value="ECO:0007669"/>
    <property type="project" value="UniProtKB-UniRule"/>
</dbReference>
<protein>
    <recommendedName>
        <fullName evidence="4">Leucyl/phenylalanyl-tRNA--protein transferase</fullName>
        <ecNumber evidence="4">2.3.2.6</ecNumber>
    </recommendedName>
    <alternativeName>
        <fullName evidence="4">L/F-transferase</fullName>
    </alternativeName>
    <alternativeName>
        <fullName evidence="4">Leucyltransferase</fullName>
    </alternativeName>
    <alternativeName>
        <fullName evidence="4">Phenyalanyltransferase</fullName>
    </alternativeName>
</protein>
<organism evidence="5 6">
    <name type="scientific">Limimaricola pyoseonensis</name>
    <dbReference type="NCBI Taxonomy" id="521013"/>
    <lineage>
        <taxon>Bacteria</taxon>
        <taxon>Pseudomonadati</taxon>
        <taxon>Pseudomonadota</taxon>
        <taxon>Alphaproteobacteria</taxon>
        <taxon>Rhodobacterales</taxon>
        <taxon>Paracoccaceae</taxon>
        <taxon>Limimaricola</taxon>
    </lineage>
</organism>
<proteinExistence type="inferred from homology"/>
<comment type="function">
    <text evidence="4">Functions in the N-end rule pathway of protein degradation where it conjugates Leu, Phe and, less efficiently, Met from aminoacyl-tRNAs to the N-termini of proteins containing an N-terminal arginine or lysine.</text>
</comment>
<evidence type="ECO:0000256" key="4">
    <source>
        <dbReference type="HAMAP-Rule" id="MF_00688"/>
    </source>
</evidence>
<evidence type="ECO:0000256" key="2">
    <source>
        <dbReference type="ARBA" id="ARBA00022679"/>
    </source>
</evidence>
<evidence type="ECO:0000256" key="1">
    <source>
        <dbReference type="ARBA" id="ARBA00022490"/>
    </source>
</evidence>
<keyword evidence="6" id="KW-1185">Reference proteome</keyword>
<dbReference type="EMBL" id="FNAT01000001">
    <property type="protein sequence ID" value="SDE03333.1"/>
    <property type="molecule type" value="Genomic_DNA"/>
</dbReference>
<dbReference type="SUPFAM" id="SSF55729">
    <property type="entry name" value="Acyl-CoA N-acyltransferases (Nat)"/>
    <property type="match status" value="1"/>
</dbReference>
<evidence type="ECO:0000313" key="5">
    <source>
        <dbReference type="EMBL" id="SDE03333.1"/>
    </source>
</evidence>